<evidence type="ECO:0000313" key="2">
    <source>
        <dbReference type="Proteomes" id="UP000501408"/>
    </source>
</evidence>
<accession>A0ABX6K4Z9</accession>
<reference evidence="1 2" key="1">
    <citation type="submission" date="2020-03" db="EMBL/GenBank/DDBJ databases">
        <title>Genome mining reveals the biosynthetic pathways of PHA and ectoines of the halophilic strain Salinivibrio costicola M318 isolated from fermented shrimp paste.</title>
        <authorList>
            <person name="Doan T.V."/>
            <person name="Tran L.T."/>
            <person name="Trieu T.A."/>
            <person name="Nguyen Q.V."/>
            <person name="Quach T.N."/>
            <person name="Phi T.Q."/>
            <person name="Kumar S."/>
        </authorList>
    </citation>
    <scope>NUCLEOTIDE SEQUENCE [LARGE SCALE GENOMIC DNA]</scope>
    <source>
        <strain evidence="1 2">M318</strain>
    </source>
</reference>
<dbReference type="RefSeq" id="WP_167313966.1">
    <property type="nucleotide sequence ID" value="NZ_CP050266.1"/>
</dbReference>
<sequence length="153" mass="16761">MRDHRPRSTLHLLESDNNNIAQRAVELAKLNKLILALLPGETSKACRVANYREGVLVVEAGSAAWAMRLNYERQHLLSVLRQKGLASLTTIEVKINPALAAVDREEDAATPTRHLSKASGELLHELGQSASPKLKARLEALAKLATDTKKPES</sequence>
<gene>
    <name evidence="1" type="ORF">HBA18_02300</name>
</gene>
<keyword evidence="2" id="KW-1185">Reference proteome</keyword>
<protein>
    <submittedName>
        <fullName evidence="1">DUF721 domain-containing protein</fullName>
    </submittedName>
</protein>
<organism evidence="1 2">
    <name type="scientific">Salinivibrio costicola</name>
    <name type="common">Vibrio costicola</name>
    <dbReference type="NCBI Taxonomy" id="51367"/>
    <lineage>
        <taxon>Bacteria</taxon>
        <taxon>Pseudomonadati</taxon>
        <taxon>Pseudomonadota</taxon>
        <taxon>Gammaproteobacteria</taxon>
        <taxon>Vibrionales</taxon>
        <taxon>Vibrionaceae</taxon>
        <taxon>Salinivibrio</taxon>
    </lineage>
</organism>
<proteinExistence type="predicted"/>
<dbReference type="InterPro" id="IPR007922">
    <property type="entry name" value="DciA-like"/>
</dbReference>
<dbReference type="Proteomes" id="UP000501408">
    <property type="component" value="Chromosome 1"/>
</dbReference>
<dbReference type="Pfam" id="PF05258">
    <property type="entry name" value="DciA"/>
    <property type="match status" value="1"/>
</dbReference>
<evidence type="ECO:0000313" key="1">
    <source>
        <dbReference type="EMBL" id="QIR05311.1"/>
    </source>
</evidence>
<name>A0ABX6K4Z9_SALCS</name>
<dbReference type="EMBL" id="CP050266">
    <property type="protein sequence ID" value="QIR05311.1"/>
    <property type="molecule type" value="Genomic_DNA"/>
</dbReference>